<dbReference type="InterPro" id="IPR044643">
    <property type="entry name" value="TrpF_fam"/>
</dbReference>
<dbReference type="CDD" id="cd00405">
    <property type="entry name" value="PRAI"/>
    <property type="match status" value="1"/>
</dbReference>
<comment type="pathway">
    <text evidence="2 9">Amino-acid biosynthesis; L-tryptophan biosynthesis; L-tryptophan from chorismate: step 3/5.</text>
</comment>
<keyword evidence="6 9" id="KW-0822">Tryptophan biosynthesis</keyword>
<gene>
    <name evidence="9 11" type="primary">trpF</name>
    <name evidence="11" type="ORF">SPHI_03230</name>
</gene>
<keyword evidence="7 9" id="KW-0057">Aromatic amino acid biosynthesis</keyword>
<dbReference type="OrthoDB" id="9796196at2"/>
<evidence type="ECO:0000256" key="2">
    <source>
        <dbReference type="ARBA" id="ARBA00004664"/>
    </source>
</evidence>
<dbReference type="GO" id="GO:0000162">
    <property type="term" value="P:L-tryptophan biosynthetic process"/>
    <property type="evidence" value="ECO:0007669"/>
    <property type="project" value="UniProtKB-UniRule"/>
</dbReference>
<dbReference type="SUPFAM" id="SSF51366">
    <property type="entry name" value="Ribulose-phoshate binding barrel"/>
    <property type="match status" value="1"/>
</dbReference>
<evidence type="ECO:0000256" key="7">
    <source>
        <dbReference type="ARBA" id="ARBA00023141"/>
    </source>
</evidence>
<keyword evidence="12" id="KW-1185">Reference proteome</keyword>
<dbReference type="InterPro" id="IPR011060">
    <property type="entry name" value="RibuloseP-bd_barrel"/>
</dbReference>
<evidence type="ECO:0000313" key="11">
    <source>
        <dbReference type="EMBL" id="ONF97690.1"/>
    </source>
</evidence>
<comment type="catalytic activity">
    <reaction evidence="1 9">
        <text>N-(5-phospho-beta-D-ribosyl)anthranilate = 1-(2-carboxyphenylamino)-1-deoxy-D-ribulose 5-phosphate</text>
        <dbReference type="Rhea" id="RHEA:21540"/>
        <dbReference type="ChEBI" id="CHEBI:18277"/>
        <dbReference type="ChEBI" id="CHEBI:58613"/>
        <dbReference type="EC" id="5.3.1.24"/>
    </reaction>
</comment>
<dbReference type="UniPathway" id="UPA00035">
    <property type="reaction ID" value="UER00042"/>
</dbReference>
<protein>
    <recommendedName>
        <fullName evidence="4 9">N-(5'-phosphoribosyl)anthranilate isomerase</fullName>
        <shortName evidence="9">PRAI</shortName>
        <ecNumber evidence="3 9">5.3.1.24</ecNumber>
    </recommendedName>
</protein>
<keyword evidence="8 9" id="KW-0413">Isomerase</keyword>
<dbReference type="PANTHER" id="PTHR42894">
    <property type="entry name" value="N-(5'-PHOSPHORIBOSYL)ANTHRANILATE ISOMERASE"/>
    <property type="match status" value="1"/>
</dbReference>
<feature type="domain" description="N-(5'phosphoribosyl) anthranilate isomerase (PRAI)" evidence="10">
    <location>
        <begin position="10"/>
        <end position="212"/>
    </location>
</feature>
<evidence type="ECO:0000256" key="8">
    <source>
        <dbReference type="ARBA" id="ARBA00023235"/>
    </source>
</evidence>
<name>A0A1V2EYK1_9SPHN</name>
<evidence type="ECO:0000256" key="3">
    <source>
        <dbReference type="ARBA" id="ARBA00012572"/>
    </source>
</evidence>
<dbReference type="Gene3D" id="3.20.20.70">
    <property type="entry name" value="Aldolase class I"/>
    <property type="match status" value="1"/>
</dbReference>
<dbReference type="InterPro" id="IPR001240">
    <property type="entry name" value="PRAI_dom"/>
</dbReference>
<dbReference type="InterPro" id="IPR013785">
    <property type="entry name" value="Aldolase_TIM"/>
</dbReference>
<reference evidence="11 12" key="1">
    <citation type="submission" date="2016-11" db="EMBL/GenBank/DDBJ databases">
        <title>Genome sequence of Sphingomonas jeddahensis G39.</title>
        <authorList>
            <person name="Poehlein A."/>
            <person name="Wuebbeler J.H."/>
            <person name="Steinbuechel A."/>
            <person name="Daniel R."/>
        </authorList>
    </citation>
    <scope>NUCLEOTIDE SEQUENCE [LARGE SCALE GENOMIC DNA]</scope>
    <source>
        <strain evidence="11 12">G39</strain>
    </source>
</reference>
<dbReference type="HAMAP" id="MF_00135">
    <property type="entry name" value="PRAI"/>
    <property type="match status" value="1"/>
</dbReference>
<dbReference type="RefSeq" id="WP_076743124.1">
    <property type="nucleotide sequence ID" value="NZ_MPSB01000001.1"/>
</dbReference>
<evidence type="ECO:0000313" key="12">
    <source>
        <dbReference type="Proteomes" id="UP000188729"/>
    </source>
</evidence>
<dbReference type="AlphaFoldDB" id="A0A1V2EYK1"/>
<evidence type="ECO:0000259" key="10">
    <source>
        <dbReference type="Pfam" id="PF00697"/>
    </source>
</evidence>
<organism evidence="11 12">
    <name type="scientific">Sphingomonas jeddahensis</name>
    <dbReference type="NCBI Taxonomy" id="1915074"/>
    <lineage>
        <taxon>Bacteria</taxon>
        <taxon>Pseudomonadati</taxon>
        <taxon>Pseudomonadota</taxon>
        <taxon>Alphaproteobacteria</taxon>
        <taxon>Sphingomonadales</taxon>
        <taxon>Sphingomonadaceae</taxon>
        <taxon>Sphingomonas</taxon>
    </lineage>
</organism>
<accession>A0A1V2EYK1</accession>
<proteinExistence type="inferred from homology"/>
<evidence type="ECO:0000256" key="1">
    <source>
        <dbReference type="ARBA" id="ARBA00001164"/>
    </source>
</evidence>
<dbReference type="STRING" id="1915074.SPHI_03230"/>
<dbReference type="GO" id="GO:0004640">
    <property type="term" value="F:phosphoribosylanthranilate isomerase activity"/>
    <property type="evidence" value="ECO:0007669"/>
    <property type="project" value="UniProtKB-UniRule"/>
</dbReference>
<comment type="similarity">
    <text evidence="9">Belongs to the TrpF family.</text>
</comment>
<evidence type="ECO:0000256" key="4">
    <source>
        <dbReference type="ARBA" id="ARBA00022272"/>
    </source>
</evidence>
<dbReference type="Proteomes" id="UP000188729">
    <property type="component" value="Unassembled WGS sequence"/>
</dbReference>
<evidence type="ECO:0000256" key="5">
    <source>
        <dbReference type="ARBA" id="ARBA00022605"/>
    </source>
</evidence>
<keyword evidence="5 9" id="KW-0028">Amino-acid biosynthesis</keyword>
<dbReference type="Pfam" id="PF00697">
    <property type="entry name" value="PRAI"/>
    <property type="match status" value="1"/>
</dbReference>
<evidence type="ECO:0000256" key="6">
    <source>
        <dbReference type="ARBA" id="ARBA00022822"/>
    </source>
</evidence>
<sequence length="216" mass="22852">MRPRSSKTTAKTCGLSTPETVDAAIGGGASHIGFVFFPRSPRNLSFDQAAGLAVRVPSHVKRVGVFVDPDDALIEQAIGAARLDAVQLHKTAPDRIAHLRSAFHTEIWAAIAVKTRADLDAAHHYAGVAERILYDAKTPEGALPGGMGVRFDWTLLDGFRHPLPWALSGGLHTDNVGEAIRRTGASLVDASSGLETEPGVKSVDKITSFLQAVAAS</sequence>
<dbReference type="EMBL" id="MPSB01000001">
    <property type="protein sequence ID" value="ONF97690.1"/>
    <property type="molecule type" value="Genomic_DNA"/>
</dbReference>
<evidence type="ECO:0000256" key="9">
    <source>
        <dbReference type="HAMAP-Rule" id="MF_00135"/>
    </source>
</evidence>
<dbReference type="NCBIfam" id="NF002295">
    <property type="entry name" value="PRK01222.1-1"/>
    <property type="match status" value="1"/>
</dbReference>
<dbReference type="EC" id="5.3.1.24" evidence="3 9"/>
<dbReference type="PANTHER" id="PTHR42894:SF1">
    <property type="entry name" value="N-(5'-PHOSPHORIBOSYL)ANTHRANILATE ISOMERASE"/>
    <property type="match status" value="1"/>
</dbReference>
<comment type="caution">
    <text evidence="11">The sequence shown here is derived from an EMBL/GenBank/DDBJ whole genome shotgun (WGS) entry which is preliminary data.</text>
</comment>